<dbReference type="Pfam" id="PF00069">
    <property type="entry name" value="Pkinase"/>
    <property type="match status" value="1"/>
</dbReference>
<evidence type="ECO:0000256" key="1">
    <source>
        <dbReference type="ARBA" id="ARBA00022741"/>
    </source>
</evidence>
<dbReference type="InterPro" id="IPR050117">
    <property type="entry name" value="MAPK"/>
</dbReference>
<dbReference type="InterPro" id="IPR000719">
    <property type="entry name" value="Prot_kinase_dom"/>
</dbReference>
<gene>
    <name evidence="4" type="ORF">SCF082_LOCUS27509</name>
</gene>
<proteinExistence type="predicted"/>
<keyword evidence="2" id="KW-0067">ATP-binding</keyword>
<sequence>VQALRAVGGHKHVVELLDVFAQGLGVCLALELGETDLAAVLAERGPLAVAEQHRVLRGVLRGLRHVHACGVMHRDVKPSNVVWVGGVVKLADFGLARPVATGQTYTHQVMTRWYRAPEILFGSTNYDIKVDIWGAGLVGAEMAIGRPLFSGENDIEQIFRVIQVLGSPPPDALARLPDGNKISFPEVAKGCLGDMQLSQVVQKMLAWEAAARPTALEALVGLYAED</sequence>
<organism evidence="4 5">
    <name type="scientific">Durusdinium trenchii</name>
    <dbReference type="NCBI Taxonomy" id="1381693"/>
    <lineage>
        <taxon>Eukaryota</taxon>
        <taxon>Sar</taxon>
        <taxon>Alveolata</taxon>
        <taxon>Dinophyceae</taxon>
        <taxon>Suessiales</taxon>
        <taxon>Symbiodiniaceae</taxon>
        <taxon>Durusdinium</taxon>
    </lineage>
</organism>
<evidence type="ECO:0000313" key="5">
    <source>
        <dbReference type="Proteomes" id="UP001642464"/>
    </source>
</evidence>
<dbReference type="PROSITE" id="PS50011">
    <property type="entry name" value="PROTEIN_KINASE_DOM"/>
    <property type="match status" value="1"/>
</dbReference>
<dbReference type="Gene3D" id="1.10.510.10">
    <property type="entry name" value="Transferase(Phosphotransferase) domain 1"/>
    <property type="match status" value="1"/>
</dbReference>
<name>A0ABP0MDX2_9DINO</name>
<evidence type="ECO:0000259" key="3">
    <source>
        <dbReference type="PROSITE" id="PS50011"/>
    </source>
</evidence>
<dbReference type="Proteomes" id="UP001642464">
    <property type="component" value="Unassembled WGS sequence"/>
</dbReference>
<evidence type="ECO:0000313" key="4">
    <source>
        <dbReference type="EMBL" id="CAK9049679.1"/>
    </source>
</evidence>
<feature type="domain" description="Protein kinase" evidence="3">
    <location>
        <begin position="1"/>
        <end position="226"/>
    </location>
</feature>
<evidence type="ECO:0000256" key="2">
    <source>
        <dbReference type="ARBA" id="ARBA00022840"/>
    </source>
</evidence>
<keyword evidence="5" id="KW-1185">Reference proteome</keyword>
<dbReference type="InterPro" id="IPR011009">
    <property type="entry name" value="Kinase-like_dom_sf"/>
</dbReference>
<accession>A0ABP0MDX2</accession>
<dbReference type="SMART" id="SM00220">
    <property type="entry name" value="S_TKc"/>
    <property type="match status" value="1"/>
</dbReference>
<protein>
    <recommendedName>
        <fullName evidence="3">Protein kinase domain-containing protein</fullName>
    </recommendedName>
</protein>
<dbReference type="PANTHER" id="PTHR24055">
    <property type="entry name" value="MITOGEN-ACTIVATED PROTEIN KINASE"/>
    <property type="match status" value="1"/>
</dbReference>
<comment type="caution">
    <text evidence="4">The sequence shown here is derived from an EMBL/GenBank/DDBJ whole genome shotgun (WGS) entry which is preliminary data.</text>
</comment>
<dbReference type="SUPFAM" id="SSF56112">
    <property type="entry name" value="Protein kinase-like (PK-like)"/>
    <property type="match status" value="1"/>
</dbReference>
<feature type="non-terminal residue" evidence="4">
    <location>
        <position position="1"/>
    </location>
</feature>
<dbReference type="EMBL" id="CAXAMM010021295">
    <property type="protein sequence ID" value="CAK9049679.1"/>
    <property type="molecule type" value="Genomic_DNA"/>
</dbReference>
<reference evidence="4 5" key="1">
    <citation type="submission" date="2024-02" db="EMBL/GenBank/DDBJ databases">
        <authorList>
            <person name="Chen Y."/>
            <person name="Shah S."/>
            <person name="Dougan E. K."/>
            <person name="Thang M."/>
            <person name="Chan C."/>
        </authorList>
    </citation>
    <scope>NUCLEOTIDE SEQUENCE [LARGE SCALE GENOMIC DNA]</scope>
</reference>
<keyword evidence="1" id="KW-0547">Nucleotide-binding</keyword>